<dbReference type="AlphaFoldDB" id="A0AAD9KI87"/>
<dbReference type="Proteomes" id="UP001209878">
    <property type="component" value="Unassembled WGS sequence"/>
</dbReference>
<reference evidence="1" key="1">
    <citation type="journal article" date="2023" name="Mol. Biol. Evol.">
        <title>Third-Generation Sequencing Reveals the Adaptive Role of the Epigenome in Three Deep-Sea Polychaetes.</title>
        <authorList>
            <person name="Perez M."/>
            <person name="Aroh O."/>
            <person name="Sun Y."/>
            <person name="Lan Y."/>
            <person name="Juniper S.K."/>
            <person name="Young C.R."/>
            <person name="Angers B."/>
            <person name="Qian P.Y."/>
        </authorList>
    </citation>
    <scope>NUCLEOTIDE SEQUENCE</scope>
    <source>
        <strain evidence="1">R07B-5</strain>
    </source>
</reference>
<evidence type="ECO:0000313" key="2">
    <source>
        <dbReference type="Proteomes" id="UP001209878"/>
    </source>
</evidence>
<comment type="caution">
    <text evidence="1">The sequence shown here is derived from an EMBL/GenBank/DDBJ whole genome shotgun (WGS) entry which is preliminary data.</text>
</comment>
<dbReference type="Gene3D" id="2.60.120.740">
    <property type="match status" value="1"/>
</dbReference>
<evidence type="ECO:0008006" key="3">
    <source>
        <dbReference type="Google" id="ProtNLM"/>
    </source>
</evidence>
<sequence length="127" mass="13910">MPDTTGSIAMPDKCHTIRAPPKSYCPNEVFKADCGRDRIVVMTTAMYGRMSEKSRCIRKNYGFVGCGSSVIGIADHFCSGRRSCEIPIPNSLVEDVKTACPEDFKSYLEAGYRCTDGELSSLAVTTH</sequence>
<gene>
    <name evidence="1" type="ORF">NP493_1050g01019</name>
</gene>
<dbReference type="CDD" id="cd22823">
    <property type="entry name" value="Gal_Rha_Lectin"/>
    <property type="match status" value="1"/>
</dbReference>
<keyword evidence="2" id="KW-1185">Reference proteome</keyword>
<evidence type="ECO:0000313" key="1">
    <source>
        <dbReference type="EMBL" id="KAK2171620.1"/>
    </source>
</evidence>
<name>A0AAD9KI87_RIDPI</name>
<dbReference type="EMBL" id="JAODUO010001046">
    <property type="protein sequence ID" value="KAK2171620.1"/>
    <property type="molecule type" value="Genomic_DNA"/>
</dbReference>
<dbReference type="PANTHER" id="PTHR46780">
    <property type="entry name" value="PROTEIN EVA-1"/>
    <property type="match status" value="1"/>
</dbReference>
<protein>
    <recommendedName>
        <fullName evidence="3">SUEL-type lectin domain-containing protein</fullName>
    </recommendedName>
</protein>
<proteinExistence type="predicted"/>
<organism evidence="1 2">
    <name type="scientific">Ridgeia piscesae</name>
    <name type="common">Tubeworm</name>
    <dbReference type="NCBI Taxonomy" id="27915"/>
    <lineage>
        <taxon>Eukaryota</taxon>
        <taxon>Metazoa</taxon>
        <taxon>Spiralia</taxon>
        <taxon>Lophotrochozoa</taxon>
        <taxon>Annelida</taxon>
        <taxon>Polychaeta</taxon>
        <taxon>Sedentaria</taxon>
        <taxon>Canalipalpata</taxon>
        <taxon>Sabellida</taxon>
        <taxon>Siboglinidae</taxon>
        <taxon>Ridgeia</taxon>
    </lineage>
</organism>
<dbReference type="InterPro" id="IPR043159">
    <property type="entry name" value="Lectin_gal-bd_sf"/>
</dbReference>
<accession>A0AAD9KI87</accession>